<protein>
    <submittedName>
        <fullName evidence="1">Uncharacterized protein</fullName>
    </submittedName>
</protein>
<evidence type="ECO:0000313" key="2">
    <source>
        <dbReference type="Proteomes" id="UP001497700"/>
    </source>
</evidence>
<dbReference type="EMBL" id="MU393427">
    <property type="protein sequence ID" value="KAI4869947.1"/>
    <property type="molecule type" value="Genomic_DNA"/>
</dbReference>
<sequence>MTEKSPEVLATADLTPISPLPLHLSSPIVIPALQDQADTLCTMSLPGAVEAFTASTFATEHVEAGQNGLSTISIQDDDHSSDAAMSEESDLYDDNDDDNRVEDRKEGTTSIKDKDGNTQQLIHQNSATETQDVSKTNESSPSSDTSQSLTSQSQVTTSSSHDFTNPAQTVHQTIQNTSQPATKGPQEPHELQNPQEHAVVTPSWAGSTNAPQSSTGAPTENSDHRPSAPNDEIDIQVLVDSIIGNANQSTSQPPANPPAVAHVHAVSLPDRPPLPQQPVASALSYQQGLAYPNASTGASTLPPPPGSEKDHHKNAPSQQPPATSALPYTADSTYPTAAQTNDQSQRWETFLQEERRYVSEAKWDRFPDGSRLFIGNLSSDRVSKREVFDVFASYGRLAQISLKQAYGFVQYHTLSEGQAAMESLQGVEVQGRKIHLEFSRTQKKDGDGDKRASKNKRENDRHDGGRGRRDDYRPRQPSPRRGSHRQGAHDGSRGYYDDHGARGRSRSPSYGRRNSDHYRRRSPSPYRRPSSEAELNLPRRYGLEVPDVQFLLRHEVGRDFISWVERAFIGQNLRVQVMFLSPHYPRDAVIHRQVLEGVHAVVELDYRAQQTGIISLQVFDRSAGRDNVRYDQYQDLDPNVAASLVTRTKSQVQLQPAYGSQYHPPANPYAQAAQPQHPYPAVYPSQPYSSGYPTAAQPSSSDTAIQQILGSLHGRQGRPQGPTPGQPADGGPADVNRLLANVGRTPTTAPFGSQYTGSYVPAPSNGASGTTNGDSSRHVHDIMAQLAQFRQ</sequence>
<comment type="caution">
    <text evidence="1">The sequence shown here is derived from an EMBL/GenBank/DDBJ whole genome shotgun (WGS) entry which is preliminary data.</text>
</comment>
<name>A0ACB9ZDZ6_9PEZI</name>
<dbReference type="Proteomes" id="UP001497700">
    <property type="component" value="Unassembled WGS sequence"/>
</dbReference>
<organism evidence="1 2">
    <name type="scientific">Hypoxylon rubiginosum</name>
    <dbReference type="NCBI Taxonomy" id="110542"/>
    <lineage>
        <taxon>Eukaryota</taxon>
        <taxon>Fungi</taxon>
        <taxon>Dikarya</taxon>
        <taxon>Ascomycota</taxon>
        <taxon>Pezizomycotina</taxon>
        <taxon>Sordariomycetes</taxon>
        <taxon>Xylariomycetidae</taxon>
        <taxon>Xylariales</taxon>
        <taxon>Hypoxylaceae</taxon>
        <taxon>Hypoxylon</taxon>
    </lineage>
</organism>
<keyword evidence="2" id="KW-1185">Reference proteome</keyword>
<accession>A0ACB9ZDZ6</accession>
<reference evidence="1 2" key="1">
    <citation type="journal article" date="2022" name="New Phytol.">
        <title>Ecological generalism drives hyperdiversity of secondary metabolite gene clusters in xylarialean endophytes.</title>
        <authorList>
            <person name="Franco M.E.E."/>
            <person name="Wisecaver J.H."/>
            <person name="Arnold A.E."/>
            <person name="Ju Y.M."/>
            <person name="Slot J.C."/>
            <person name="Ahrendt S."/>
            <person name="Moore L.P."/>
            <person name="Eastman K.E."/>
            <person name="Scott K."/>
            <person name="Konkel Z."/>
            <person name="Mondo S.J."/>
            <person name="Kuo A."/>
            <person name="Hayes R.D."/>
            <person name="Haridas S."/>
            <person name="Andreopoulos B."/>
            <person name="Riley R."/>
            <person name="LaButti K."/>
            <person name="Pangilinan J."/>
            <person name="Lipzen A."/>
            <person name="Amirebrahimi M."/>
            <person name="Yan J."/>
            <person name="Adam C."/>
            <person name="Keymanesh K."/>
            <person name="Ng V."/>
            <person name="Louie K."/>
            <person name="Northen T."/>
            <person name="Drula E."/>
            <person name="Henrissat B."/>
            <person name="Hsieh H.M."/>
            <person name="Youens-Clark K."/>
            <person name="Lutzoni F."/>
            <person name="Miadlikowska J."/>
            <person name="Eastwood D.C."/>
            <person name="Hamelin R.C."/>
            <person name="Grigoriev I.V."/>
            <person name="U'Ren J.M."/>
        </authorList>
    </citation>
    <scope>NUCLEOTIDE SEQUENCE [LARGE SCALE GENOMIC DNA]</scope>
    <source>
        <strain evidence="1 2">CBS 119005</strain>
    </source>
</reference>
<gene>
    <name evidence="1" type="ORF">F4820DRAFT_344450</name>
</gene>
<evidence type="ECO:0000313" key="1">
    <source>
        <dbReference type="EMBL" id="KAI4869947.1"/>
    </source>
</evidence>
<proteinExistence type="predicted"/>